<protein>
    <submittedName>
        <fullName evidence="7">Uncharacterized protein</fullName>
    </submittedName>
</protein>
<keyword evidence="5 6" id="KW-0472">Membrane</keyword>
<keyword evidence="8" id="KW-1185">Reference proteome</keyword>
<dbReference type="PANTHER" id="PTHR23504:SF6">
    <property type="entry name" value="MULTIDRUG TRANSPORTER, PUTATIVE (AFU_ORTHOLOGUE AFUA_4G08740)-RELATED"/>
    <property type="match status" value="1"/>
</dbReference>
<dbReference type="PANTHER" id="PTHR23504">
    <property type="entry name" value="MAJOR FACILITATOR SUPERFAMILY DOMAIN-CONTAINING PROTEIN 10"/>
    <property type="match status" value="1"/>
</dbReference>
<evidence type="ECO:0000256" key="1">
    <source>
        <dbReference type="ARBA" id="ARBA00004141"/>
    </source>
</evidence>
<dbReference type="GO" id="GO:0016020">
    <property type="term" value="C:membrane"/>
    <property type="evidence" value="ECO:0007669"/>
    <property type="project" value="UniProtKB-SubCell"/>
</dbReference>
<name>A0A9P7AUC5_9HELO</name>
<dbReference type="EMBL" id="VNKQ01000015">
    <property type="protein sequence ID" value="KAG0646677.1"/>
    <property type="molecule type" value="Genomic_DNA"/>
</dbReference>
<comment type="caution">
    <text evidence="7">The sequence shown here is derived from an EMBL/GenBank/DDBJ whole genome shotgun (WGS) entry which is preliminary data.</text>
</comment>
<evidence type="ECO:0000256" key="3">
    <source>
        <dbReference type="ARBA" id="ARBA00022692"/>
    </source>
</evidence>
<feature type="transmembrane region" description="Helical" evidence="6">
    <location>
        <begin position="261"/>
        <end position="285"/>
    </location>
</feature>
<keyword evidence="3 6" id="KW-0812">Transmembrane</keyword>
<reference evidence="7" key="1">
    <citation type="submission" date="2019-07" db="EMBL/GenBank/DDBJ databases">
        <title>Hyphodiscus hymeniophilus genome sequencing and assembly.</title>
        <authorList>
            <person name="Kramer G."/>
            <person name="Nodwell J."/>
        </authorList>
    </citation>
    <scope>NUCLEOTIDE SEQUENCE</scope>
    <source>
        <strain evidence="7">ATCC 34498</strain>
    </source>
</reference>
<dbReference type="InterPro" id="IPR036259">
    <property type="entry name" value="MFS_trans_sf"/>
</dbReference>
<organism evidence="7 8">
    <name type="scientific">Hyphodiscus hymeniophilus</name>
    <dbReference type="NCBI Taxonomy" id="353542"/>
    <lineage>
        <taxon>Eukaryota</taxon>
        <taxon>Fungi</taxon>
        <taxon>Dikarya</taxon>
        <taxon>Ascomycota</taxon>
        <taxon>Pezizomycotina</taxon>
        <taxon>Leotiomycetes</taxon>
        <taxon>Helotiales</taxon>
        <taxon>Hyphodiscaceae</taxon>
        <taxon>Hyphodiscus</taxon>
    </lineage>
</organism>
<keyword evidence="2" id="KW-0813">Transport</keyword>
<keyword evidence="4 6" id="KW-1133">Transmembrane helix</keyword>
<evidence type="ECO:0000313" key="7">
    <source>
        <dbReference type="EMBL" id="KAG0646677.1"/>
    </source>
</evidence>
<accession>A0A9P7AUC5</accession>
<feature type="transmembrane region" description="Helical" evidence="6">
    <location>
        <begin position="316"/>
        <end position="338"/>
    </location>
</feature>
<feature type="transmembrane region" description="Helical" evidence="6">
    <location>
        <begin position="350"/>
        <end position="370"/>
    </location>
</feature>
<evidence type="ECO:0000256" key="6">
    <source>
        <dbReference type="SAM" id="Phobius"/>
    </source>
</evidence>
<sequence length="394" mass="43240">MHGKILQRARISWRRVDTDNAKDSTWLSLPSKPHLAHIFFSRLFDFVHLTAIQSYLLDQLKSFSPSISNSIASKQLGLLNGGFTAAQAITTFCCVGLGLSRTFEQAIAWRILAGAASGNGGIRDLARAFLLLPLSYNFAALLGPVLGAYLSNPVVNFPSLFGDGSRLGEKSGVVWMQRQPYALPALTSKRKKQKKGLRWRWPNLCSNSPLYGYGKISSNDEDACFDDFAVALHSPDSTEVEFVLEKDFSVAYWRLFTTRSVLSALLTQAIFDFHIGAFGCVWILFLCAPHGSMNPSNSENSGLNFSNGLGMSAREAGLATSIIGLVGVPLQLFFYPLIHNHLGTHNSYKIFSALFPLSYFLIPFLTLTQLSTTTSTGPLTWTSCLCASNDRGVK</sequence>
<evidence type="ECO:0000256" key="2">
    <source>
        <dbReference type="ARBA" id="ARBA00022448"/>
    </source>
</evidence>
<evidence type="ECO:0000313" key="8">
    <source>
        <dbReference type="Proteomes" id="UP000785200"/>
    </source>
</evidence>
<evidence type="ECO:0000256" key="4">
    <source>
        <dbReference type="ARBA" id="ARBA00022989"/>
    </source>
</evidence>
<dbReference type="OrthoDB" id="10262656at2759"/>
<comment type="subcellular location">
    <subcellularLocation>
        <location evidence="1">Membrane</location>
        <topology evidence="1">Multi-pass membrane protein</topology>
    </subcellularLocation>
</comment>
<dbReference type="Proteomes" id="UP000785200">
    <property type="component" value="Unassembled WGS sequence"/>
</dbReference>
<gene>
    <name evidence="7" type="ORF">D0Z07_7401</name>
</gene>
<dbReference type="Gene3D" id="1.20.1250.20">
    <property type="entry name" value="MFS general substrate transporter like domains"/>
    <property type="match status" value="1"/>
</dbReference>
<proteinExistence type="predicted"/>
<dbReference type="AlphaFoldDB" id="A0A9P7AUC5"/>
<evidence type="ECO:0000256" key="5">
    <source>
        <dbReference type="ARBA" id="ARBA00023136"/>
    </source>
</evidence>
<dbReference type="SUPFAM" id="SSF103473">
    <property type="entry name" value="MFS general substrate transporter"/>
    <property type="match status" value="1"/>
</dbReference>